<dbReference type="EMBL" id="CP078093">
    <property type="protein sequence ID" value="QXM06832.1"/>
    <property type="molecule type" value="Genomic_DNA"/>
</dbReference>
<dbReference type="RefSeq" id="WP_218283525.1">
    <property type="nucleotide sequence ID" value="NZ_CP078093.1"/>
</dbReference>
<feature type="transmembrane region" description="Helical" evidence="1">
    <location>
        <begin position="346"/>
        <end position="368"/>
    </location>
</feature>
<organism evidence="3 4">
    <name type="scientific">Crassaminicella indica</name>
    <dbReference type="NCBI Taxonomy" id="2855394"/>
    <lineage>
        <taxon>Bacteria</taxon>
        <taxon>Bacillati</taxon>
        <taxon>Bacillota</taxon>
        <taxon>Clostridia</taxon>
        <taxon>Eubacteriales</taxon>
        <taxon>Clostridiaceae</taxon>
        <taxon>Crassaminicella</taxon>
    </lineage>
</organism>
<feature type="signal peptide" evidence="2">
    <location>
        <begin position="1"/>
        <end position="21"/>
    </location>
</feature>
<gene>
    <name evidence="3" type="ORF">KVH43_03670</name>
</gene>
<feature type="chain" id="PRO_5046956450" evidence="2">
    <location>
        <begin position="22"/>
        <end position="377"/>
    </location>
</feature>
<keyword evidence="4" id="KW-1185">Reference proteome</keyword>
<name>A0ABX8REV0_9CLOT</name>
<reference evidence="3" key="1">
    <citation type="submission" date="2021-07" db="EMBL/GenBank/DDBJ databases">
        <title>Complete genome sequence of Crassaminicella sp. 143-21, isolated from a deep-sea hydrothermal vent.</title>
        <authorList>
            <person name="Li X."/>
        </authorList>
    </citation>
    <scope>NUCLEOTIDE SEQUENCE</scope>
    <source>
        <strain evidence="3">143-21</strain>
    </source>
</reference>
<dbReference type="Pfam" id="PF07907">
    <property type="entry name" value="YibE_F"/>
    <property type="match status" value="1"/>
</dbReference>
<dbReference type="Proteomes" id="UP000886818">
    <property type="component" value="Chromosome"/>
</dbReference>
<feature type="transmembrane region" description="Helical" evidence="1">
    <location>
        <begin position="147"/>
        <end position="167"/>
    </location>
</feature>
<keyword evidence="1" id="KW-0472">Membrane</keyword>
<feature type="transmembrane region" description="Helical" evidence="1">
    <location>
        <begin position="308"/>
        <end position="326"/>
    </location>
</feature>
<sequence>MKKILWMTILFIFLCSFSVYGEQEDPLNVYEDYTSYTETGVVLEASKAKIVQEYGDFKEKEQHVKLKITSGKYKGKVLEIENNIPCNSAFAIEVKKDDKIVINIDEYTDGRLDVAITDYMRQHYIIYLYILFIVLIIIIGKMKGIKAVVTLSLTLFAILKILLPAILKGMNPIPITIAISVAITIMTMLVIGGINSKSIAGIIGTTGGVIIAGVIAYYIGSMVKLTGLSSEEAVMLMNIPQKVSFDFKSLLFSGIIMGALGAVMDIGMSISSAIEEINNANPSLTRKELFSAGMNVGKDVMGTMTNTLILAYTGSSIPLLLLFMAHETSIIKILNLDIIATEVIRSLAGSIGLVLTIPLTAFVASMLMKKNKNRDAE</sequence>
<feature type="transmembrane region" description="Helical" evidence="1">
    <location>
        <begin position="124"/>
        <end position="140"/>
    </location>
</feature>
<dbReference type="PANTHER" id="PTHR41771:SF1">
    <property type="entry name" value="MEMBRANE PROTEIN"/>
    <property type="match status" value="1"/>
</dbReference>
<evidence type="ECO:0000313" key="3">
    <source>
        <dbReference type="EMBL" id="QXM06832.1"/>
    </source>
</evidence>
<dbReference type="PANTHER" id="PTHR41771">
    <property type="entry name" value="MEMBRANE PROTEIN-RELATED"/>
    <property type="match status" value="1"/>
</dbReference>
<keyword evidence="1" id="KW-0812">Transmembrane</keyword>
<dbReference type="InterPro" id="IPR012507">
    <property type="entry name" value="YibE_F"/>
</dbReference>
<feature type="transmembrane region" description="Helical" evidence="1">
    <location>
        <begin position="199"/>
        <end position="219"/>
    </location>
</feature>
<evidence type="ECO:0000313" key="4">
    <source>
        <dbReference type="Proteomes" id="UP000886818"/>
    </source>
</evidence>
<feature type="transmembrane region" description="Helical" evidence="1">
    <location>
        <begin position="173"/>
        <end position="192"/>
    </location>
</feature>
<protein>
    <submittedName>
        <fullName evidence="3">YibE/F family protein</fullName>
    </submittedName>
</protein>
<proteinExistence type="predicted"/>
<evidence type="ECO:0000256" key="1">
    <source>
        <dbReference type="SAM" id="Phobius"/>
    </source>
</evidence>
<evidence type="ECO:0000256" key="2">
    <source>
        <dbReference type="SAM" id="SignalP"/>
    </source>
</evidence>
<keyword evidence="1" id="KW-1133">Transmembrane helix</keyword>
<accession>A0ABX8REV0</accession>
<feature type="transmembrane region" description="Helical" evidence="1">
    <location>
        <begin position="250"/>
        <end position="268"/>
    </location>
</feature>
<keyword evidence="2" id="KW-0732">Signal</keyword>